<gene>
    <name evidence="2" type="ORF">ESU54_00905</name>
</gene>
<evidence type="ECO:0000259" key="1">
    <source>
        <dbReference type="Pfam" id="PF07944"/>
    </source>
</evidence>
<dbReference type="EMBL" id="VORT01000001">
    <property type="protein sequence ID" value="TXD74783.1"/>
    <property type="molecule type" value="Genomic_DNA"/>
</dbReference>
<dbReference type="OrthoDB" id="9788790at2"/>
<protein>
    <submittedName>
        <fullName evidence="2">Delta-aminolevulinic acid dehydratase</fullName>
    </submittedName>
</protein>
<evidence type="ECO:0000313" key="3">
    <source>
        <dbReference type="Proteomes" id="UP000321497"/>
    </source>
</evidence>
<dbReference type="SUPFAM" id="SSF48208">
    <property type="entry name" value="Six-hairpin glycosidases"/>
    <property type="match status" value="1"/>
</dbReference>
<feature type="domain" description="Non-reducing end beta-L-arabinofuranosidase-like GH127 catalytic" evidence="1">
    <location>
        <begin position="78"/>
        <end position="181"/>
    </location>
</feature>
<organism evidence="2 3">
    <name type="scientific">Aequorivita antarctica</name>
    <dbReference type="NCBI Taxonomy" id="153266"/>
    <lineage>
        <taxon>Bacteria</taxon>
        <taxon>Pseudomonadati</taxon>
        <taxon>Bacteroidota</taxon>
        <taxon>Flavobacteriia</taxon>
        <taxon>Flavobacteriales</taxon>
        <taxon>Flavobacteriaceae</taxon>
        <taxon>Aequorivita</taxon>
    </lineage>
</organism>
<dbReference type="Proteomes" id="UP000321497">
    <property type="component" value="Unassembled WGS sequence"/>
</dbReference>
<dbReference type="AlphaFoldDB" id="A0A5C6Z4H9"/>
<proteinExistence type="predicted"/>
<name>A0A5C6Z4H9_9FLAO</name>
<sequence length="391" mass="45775">MLPHNGFLESFQKLKSYCEKENFKGWDPYDGLNSKLFKSLPVISKSRFFRLAWIQVFKRSPINLRQITSVEKGYNAKGLGLFITGYCNLYKTDPKPEYLKKINQLSAQVLKMQTQGYSGACWGYNFDWQARAFFQPKGMPTVVATTFITEALLEAYKITKNEEYLEVAKGATQFVLKDLNRTYDEKDDFSFSYSPLDKTQVFNASLLGAKLLSLVYEFTKEENLLIEARKAVQYAADFQQENGAWAYGTLPYHQWVDNFHSGYNLECIYTYQKISGDNSFSKHIEKGLDYYLKTFFTEEGISKYYNNSVFPIDIHAPAQLVVTLSKLEVFKKNEKLIDKVLNWTVENMQSDKGFFQYQKNKFFNSNIPYMRWAQAWMFYAFSYYFLETNEQ</sequence>
<dbReference type="InterPro" id="IPR012878">
    <property type="entry name" value="Beta-AFase-like_GH127_cat"/>
</dbReference>
<keyword evidence="3" id="KW-1185">Reference proteome</keyword>
<comment type="caution">
    <text evidence="2">The sequence shown here is derived from an EMBL/GenBank/DDBJ whole genome shotgun (WGS) entry which is preliminary data.</text>
</comment>
<dbReference type="InterPro" id="IPR008928">
    <property type="entry name" value="6-hairpin_glycosidase_sf"/>
</dbReference>
<dbReference type="Gene3D" id="1.50.10.20">
    <property type="match status" value="1"/>
</dbReference>
<dbReference type="GO" id="GO:0005975">
    <property type="term" value="P:carbohydrate metabolic process"/>
    <property type="evidence" value="ECO:0007669"/>
    <property type="project" value="InterPro"/>
</dbReference>
<reference evidence="2 3" key="1">
    <citation type="submission" date="2019-08" db="EMBL/GenBank/DDBJ databases">
        <title>Genome of Aequorivita antarctica SW49 (type strain).</title>
        <authorList>
            <person name="Bowman J.P."/>
        </authorList>
    </citation>
    <scope>NUCLEOTIDE SEQUENCE [LARGE SCALE GENOMIC DNA]</scope>
    <source>
        <strain evidence="2 3">SW49</strain>
    </source>
</reference>
<dbReference type="Pfam" id="PF07944">
    <property type="entry name" value="Beta-AFase-like_GH127_cat"/>
    <property type="match status" value="1"/>
</dbReference>
<evidence type="ECO:0000313" key="2">
    <source>
        <dbReference type="EMBL" id="TXD74783.1"/>
    </source>
</evidence>
<accession>A0A5C6Z4H9</accession>
<dbReference type="RefSeq" id="WP_111842991.1">
    <property type="nucleotide sequence ID" value="NZ_UEGI01000001.1"/>
</dbReference>